<feature type="non-terminal residue" evidence="2">
    <location>
        <position position="1"/>
    </location>
</feature>
<accession>A0A9D9INM9</accession>
<organism evidence="2 3">
    <name type="scientific">Candidatus Cryptobacteroides faecigallinarum</name>
    <dbReference type="NCBI Taxonomy" id="2840763"/>
    <lineage>
        <taxon>Bacteria</taxon>
        <taxon>Pseudomonadati</taxon>
        <taxon>Bacteroidota</taxon>
        <taxon>Bacteroidia</taxon>
        <taxon>Bacteroidales</taxon>
        <taxon>Candidatus Cryptobacteroides</taxon>
    </lineage>
</organism>
<comment type="caution">
    <text evidence="2">The sequence shown here is derived from an EMBL/GenBank/DDBJ whole genome shotgun (WGS) entry which is preliminary data.</text>
</comment>
<sequence>IITACYWGDNGQTQGIGEDQVGTGGTTQVTDGNWSGAKDAMNAALSGKGWQYELKDGNSLPALKKEQ</sequence>
<reference evidence="2" key="2">
    <citation type="journal article" date="2021" name="PeerJ">
        <title>Extensive microbial diversity within the chicken gut microbiome revealed by metagenomics and culture.</title>
        <authorList>
            <person name="Gilroy R."/>
            <person name="Ravi A."/>
            <person name="Getino M."/>
            <person name="Pursley I."/>
            <person name="Horton D.L."/>
            <person name="Alikhan N.F."/>
            <person name="Baker D."/>
            <person name="Gharbi K."/>
            <person name="Hall N."/>
            <person name="Watson M."/>
            <person name="Adriaenssens E.M."/>
            <person name="Foster-Nyarko E."/>
            <person name="Jarju S."/>
            <person name="Secka A."/>
            <person name="Antonio M."/>
            <person name="Oren A."/>
            <person name="Chaudhuri R.R."/>
            <person name="La Ragione R."/>
            <person name="Hildebrand F."/>
            <person name="Pallen M.J."/>
        </authorList>
    </citation>
    <scope>NUCLEOTIDE SEQUENCE</scope>
    <source>
        <strain evidence="2">B1-13419</strain>
    </source>
</reference>
<feature type="region of interest" description="Disordered" evidence="1">
    <location>
        <begin position="13"/>
        <end position="35"/>
    </location>
</feature>
<evidence type="ECO:0000313" key="3">
    <source>
        <dbReference type="Proteomes" id="UP000823757"/>
    </source>
</evidence>
<gene>
    <name evidence="2" type="ORF">IAB91_07450</name>
</gene>
<protein>
    <submittedName>
        <fullName evidence="2">Fimbrillin family protein</fullName>
    </submittedName>
</protein>
<dbReference type="Proteomes" id="UP000823757">
    <property type="component" value="Unassembled WGS sequence"/>
</dbReference>
<proteinExistence type="predicted"/>
<evidence type="ECO:0000256" key="1">
    <source>
        <dbReference type="SAM" id="MobiDB-lite"/>
    </source>
</evidence>
<name>A0A9D9INM9_9BACT</name>
<dbReference type="EMBL" id="JADIMD010000112">
    <property type="protein sequence ID" value="MBO8475106.1"/>
    <property type="molecule type" value="Genomic_DNA"/>
</dbReference>
<reference evidence="2" key="1">
    <citation type="submission" date="2020-10" db="EMBL/GenBank/DDBJ databases">
        <authorList>
            <person name="Gilroy R."/>
        </authorList>
    </citation>
    <scope>NUCLEOTIDE SEQUENCE</scope>
    <source>
        <strain evidence="2">B1-13419</strain>
    </source>
</reference>
<evidence type="ECO:0000313" key="2">
    <source>
        <dbReference type="EMBL" id="MBO8475106.1"/>
    </source>
</evidence>
<dbReference type="AlphaFoldDB" id="A0A9D9INM9"/>